<dbReference type="FunFam" id="1.20.120.720:FF:000001">
    <property type="entry name" value="Myosin heavy chain, muscle"/>
    <property type="match status" value="1"/>
</dbReference>
<dbReference type="Gene3D" id="6.10.250.2420">
    <property type="match status" value="1"/>
</dbReference>
<evidence type="ECO:0000256" key="2">
    <source>
        <dbReference type="ARBA" id="ARBA00022741"/>
    </source>
</evidence>
<feature type="region of interest" description="Disordered" evidence="11">
    <location>
        <begin position="1012"/>
        <end position="1044"/>
    </location>
</feature>
<accession>A0A452TU83</accession>
<dbReference type="Pfam" id="PF01576">
    <property type="entry name" value="Myosin_tail_1"/>
    <property type="match status" value="3"/>
</dbReference>
<reference evidence="13" key="1">
    <citation type="submission" date="2019-03" db="UniProtKB">
        <authorList>
            <consortium name="Ensembl"/>
        </authorList>
    </citation>
    <scope>IDENTIFICATION</scope>
</reference>
<dbReference type="PANTHER" id="PTHR13140">
    <property type="entry name" value="MYOSIN"/>
    <property type="match status" value="1"/>
</dbReference>
<dbReference type="Gene3D" id="1.20.5.340">
    <property type="match status" value="3"/>
</dbReference>
<keyword evidence="2 9" id="KW-0547">Nucleotide-binding</keyword>
<feature type="region of interest" description="Disordered" evidence="11">
    <location>
        <begin position="1208"/>
        <end position="1249"/>
    </location>
</feature>
<dbReference type="InterPro" id="IPR027417">
    <property type="entry name" value="P-loop_NTPase"/>
</dbReference>
<dbReference type="Gene3D" id="1.20.120.720">
    <property type="entry name" value="Myosin VI head, motor domain, U50 subdomain"/>
    <property type="match status" value="1"/>
</dbReference>
<keyword evidence="6 9" id="KW-0518">Myosin</keyword>
<dbReference type="SUPFAM" id="SSF90257">
    <property type="entry name" value="Myosin rod fragments"/>
    <property type="match status" value="4"/>
</dbReference>
<dbReference type="FunFam" id="3.30.70.1590:FF:000001">
    <property type="entry name" value="Myosin heavy chain"/>
    <property type="match status" value="1"/>
</dbReference>
<keyword evidence="7 9" id="KW-0505">Motor protein</keyword>
<dbReference type="SMART" id="SM00242">
    <property type="entry name" value="MYSc"/>
    <property type="match status" value="1"/>
</dbReference>
<feature type="region of interest" description="Disordered" evidence="11">
    <location>
        <begin position="13"/>
        <end position="55"/>
    </location>
</feature>
<proteinExistence type="inferred from homology"/>
<keyword evidence="5 10" id="KW-0175">Coiled coil</keyword>
<evidence type="ECO:0000256" key="10">
    <source>
        <dbReference type="SAM" id="Coils"/>
    </source>
</evidence>
<gene>
    <name evidence="13" type="primary">MYH14</name>
</gene>
<dbReference type="GO" id="GO:0005516">
    <property type="term" value="F:calmodulin binding"/>
    <property type="evidence" value="ECO:0007669"/>
    <property type="project" value="UniProtKB-KW"/>
</dbReference>
<keyword evidence="4" id="KW-0112">Calmodulin-binding</keyword>
<evidence type="ECO:0000313" key="13">
    <source>
        <dbReference type="Ensembl" id="ENSUMAP00000011901"/>
    </source>
</evidence>
<feature type="compositionally biased region" description="Basic and acidic residues" evidence="11">
    <location>
        <begin position="1526"/>
        <end position="1542"/>
    </location>
</feature>
<feature type="compositionally biased region" description="Basic and acidic residues" evidence="11">
    <location>
        <begin position="1467"/>
        <end position="1487"/>
    </location>
</feature>
<evidence type="ECO:0000256" key="11">
    <source>
        <dbReference type="SAM" id="MobiDB-lite"/>
    </source>
</evidence>
<evidence type="ECO:0000256" key="8">
    <source>
        <dbReference type="ARBA" id="ARBA00023203"/>
    </source>
</evidence>
<dbReference type="Gene3D" id="1.20.5.4820">
    <property type="match status" value="1"/>
</dbReference>
<evidence type="ECO:0000256" key="4">
    <source>
        <dbReference type="ARBA" id="ARBA00022860"/>
    </source>
</evidence>
<dbReference type="GO" id="GO:0016020">
    <property type="term" value="C:membrane"/>
    <property type="evidence" value="ECO:0007669"/>
    <property type="project" value="TreeGrafter"/>
</dbReference>
<comment type="similarity">
    <text evidence="1 9">Belongs to the TRAFAC class myosin-kinesin ATPase superfamily. Myosin family.</text>
</comment>
<evidence type="ECO:0000256" key="6">
    <source>
        <dbReference type="ARBA" id="ARBA00023123"/>
    </source>
</evidence>
<dbReference type="FunFam" id="3.40.850.10:FF:000101">
    <property type="entry name" value="Slow myosin heavy chain 2"/>
    <property type="match status" value="1"/>
</dbReference>
<protein>
    <submittedName>
        <fullName evidence="13">Myosin heavy chain 14</fullName>
    </submittedName>
</protein>
<evidence type="ECO:0000256" key="3">
    <source>
        <dbReference type="ARBA" id="ARBA00022840"/>
    </source>
</evidence>
<feature type="domain" description="Myosin motor" evidence="12">
    <location>
        <begin position="86"/>
        <end position="767"/>
    </location>
</feature>
<dbReference type="GO" id="GO:0005524">
    <property type="term" value="F:ATP binding"/>
    <property type="evidence" value="ECO:0007669"/>
    <property type="project" value="UniProtKB-UniRule"/>
</dbReference>
<evidence type="ECO:0000256" key="9">
    <source>
        <dbReference type="PROSITE-ProRule" id="PRU00782"/>
    </source>
</evidence>
<feature type="compositionally biased region" description="Basic and acidic residues" evidence="11">
    <location>
        <begin position="1239"/>
        <end position="1249"/>
    </location>
</feature>
<dbReference type="Gene3D" id="1.10.10.820">
    <property type="match status" value="1"/>
</dbReference>
<dbReference type="InterPro" id="IPR002928">
    <property type="entry name" value="Myosin_tail"/>
</dbReference>
<feature type="region of interest" description="Disordered" evidence="11">
    <location>
        <begin position="1526"/>
        <end position="1555"/>
    </location>
</feature>
<dbReference type="SMART" id="SM00015">
    <property type="entry name" value="IQ"/>
    <property type="match status" value="1"/>
</dbReference>
<dbReference type="FunFam" id="1.20.58.530:FF:000003">
    <property type="entry name" value="Myosin heavy chain 10"/>
    <property type="match status" value="1"/>
</dbReference>
<dbReference type="Pfam" id="PF00063">
    <property type="entry name" value="Myosin_head"/>
    <property type="match status" value="1"/>
</dbReference>
<sequence length="1900" mass="215427">LVITSTRLRSEGWMPRARPLPQGRIPGSFSFSSPAVSAPPRAGESTCPGDSNEPRQRCSCRLRRAGLPEGLSHLEPRPRMNPPKFSKAEDMAELTCLNEASVLHNLRERYYSGLIYTYSGLFCVVINPYKQLPIYTEAIVEMYRGKKRHEVPPHVYAVTEGAYRSMLQGECGGESGAGKTENTKKVIQYLAHVASSPKGRKEPGVPAASTLSYRQLLQANPILEAFGNAKTVKNDNSSRFGKFIRINFDVAGYIVGANIETCILTYLTPQFTLDLGFHSLPPAAELLLEPCSHYRFLTNGPSSSPSQERELFHETLESLRVLGFTPDEITSMLRIVSAVLQFGNIVLKRERNNDQASMPDNTAAQKLCRLLGLGVTDFSRALLTPRIKVGRDYVQKAQTKEQADFALEALAKATYERLFRWLVLRLNRALDRSPRQGASFLGILDIAGFEIFQLNSFEQLCINYTNEKLQQLFNHTMFILEQEEYQREGIPWTFLDFGLDLQPCIDLIERPANPPGLLALLDEECWFPKATDKSFVEKVAQEQGGHPKFQRPRNLRDQADFSVLHYAGKVDYKANEWLMKNMDPLNDNVAALLHMSTDKLTAEIWKDVEGIVGLEQVSSLGDGPPGGRPRRGMFRTVGQLYKESLSRLMATLSNTNPSFVRCIVPNHEKRAGKLEPRLVLDQLRCNGVLEGIRICRQGFPNRILFQEFRQRYEILTPNAIPKGFMDGKQACEKMIQALELDPNLYRVGQSKIFFRAGVLAQLEEERDLKVTDIIVSFQAAARGYLARRAFQKRQQQQSALRVMQRNCAAYLKLRHWQWWRLFIKVRGPGVQSGCWARGWFLQSQDAQGAGLREDRVGLEEERTRLAEQLRAEAELCAEAEETRGRLAARKQELELVVAELEARVGEEEECSRQLQSDKKRLQQHIQELESHLEAEEGARQKLQLEKVTTEAKLKKFEEDLLLLEDQNAKLSKERKLLEERLSEFSSQAAEEEEKVKSLNKLRLKYEATIADMEGERRPPVGSRTTHARWDFSPGQATPKSTPGLPAPRNHPCPLPAPVPTPWFLSTPRVEEEGGARALLLKSLREAQAGLAEAQEDLEAERVARAKAEKQRRDLGEELEALRSELEDTLDSTNTQQELRSKREQEVTELKKALEEETRVHEVAVQELRQRHGQALGELVEQLEQARRSKGTWEKTRLALETEVSELRSELSSLQASRHEGEQRRRRLESQLQEVQGRAGDGERARAEATEKLQRVQAELENVSGALSEAESRAIRLSKELSSSEAQLHDAQEMLQEASRAKLALGSRARALEAEMVGLREQLEEEAAAREPAGRELQTAQAQLSEWRRRQEEEAGALEAGEEARRRAAREVEALTLRLAEKTEAVEGLGGRGRSRLPTEQGTQCGLLADEKAAVLRAVEERERVEAEGREREARALSLTRALEEEQEAREELERQNRALRAEMEALLSSKDDAGKTAHEQERSRRAAEQIASDLRAQVTELEDELTAAEDAKLRLEVTLQALKAQHERDLQGRDEAGEERRRQLAKQVQADKGQERLSHLSAAAPAHSLRSAQAQMKELWREVEESRSSREEIFAQNRESEKRLKALEAEVLRLQEELAASDRARRQIQQERDEMADELANGSLSKAAILEEKRQLEGRLGQMEEELEEEQSNSELLNDRYRKLLLQVESLTTELSAERSFSAKAESGRQQLERQMQELRGRLGEEDAGARARQKMVIAALESKLAQAEEQLEQESRERILSGKLVRRAEKRLKEVVLQVEEERRVADQLRDQGLVGGRSRVSPLWRQRWEYEASRAQSVRRRLQHELEDVTEASESMNRELNTLRNRLRRGPLTFTTRTVRQVFRLEEGVVSEEEAEEAEPGAGPPPPEPDGPPASQPQ</sequence>
<dbReference type="GO" id="GO:0005737">
    <property type="term" value="C:cytoplasm"/>
    <property type="evidence" value="ECO:0007669"/>
    <property type="project" value="TreeGrafter"/>
</dbReference>
<dbReference type="PANTHER" id="PTHR13140:SF857">
    <property type="entry name" value="MYOSIN-11"/>
    <property type="match status" value="1"/>
</dbReference>
<dbReference type="GO" id="GO:0045177">
    <property type="term" value="C:apical part of cell"/>
    <property type="evidence" value="ECO:0007669"/>
    <property type="project" value="UniProtKB-ARBA"/>
</dbReference>
<evidence type="ECO:0000256" key="5">
    <source>
        <dbReference type="ARBA" id="ARBA00023054"/>
    </source>
</evidence>
<evidence type="ECO:0000256" key="7">
    <source>
        <dbReference type="ARBA" id="ARBA00023175"/>
    </source>
</evidence>
<dbReference type="GO" id="GO:0007015">
    <property type="term" value="P:actin filament organization"/>
    <property type="evidence" value="ECO:0007669"/>
    <property type="project" value="TreeGrafter"/>
</dbReference>
<feature type="coiled-coil region" evidence="10">
    <location>
        <begin position="1076"/>
        <end position="1170"/>
    </location>
</feature>
<keyword evidence="3 9" id="KW-0067">ATP-binding</keyword>
<dbReference type="PROSITE" id="PS51456">
    <property type="entry name" value="MYOSIN_MOTOR"/>
    <property type="match status" value="1"/>
</dbReference>
<dbReference type="GO" id="GO:0000146">
    <property type="term" value="F:microfilament motor activity"/>
    <property type="evidence" value="ECO:0007669"/>
    <property type="project" value="TreeGrafter"/>
</dbReference>
<dbReference type="Gene3D" id="3.40.850.10">
    <property type="entry name" value="Kinesin motor domain"/>
    <property type="match status" value="1"/>
</dbReference>
<dbReference type="GO" id="GO:0051015">
    <property type="term" value="F:actin filament binding"/>
    <property type="evidence" value="ECO:0007669"/>
    <property type="project" value="TreeGrafter"/>
</dbReference>
<feature type="compositionally biased region" description="Acidic residues" evidence="11">
    <location>
        <begin position="1871"/>
        <end position="1881"/>
    </location>
</feature>
<dbReference type="SUPFAM" id="SSF52540">
    <property type="entry name" value="P-loop containing nucleoside triphosphate hydrolases"/>
    <property type="match status" value="1"/>
</dbReference>
<dbReference type="GeneTree" id="ENSGT00940000158808"/>
<keyword evidence="8 9" id="KW-0009">Actin-binding</keyword>
<feature type="compositionally biased region" description="Pro residues" evidence="11">
    <location>
        <begin position="1884"/>
        <end position="1900"/>
    </location>
</feature>
<feature type="compositionally biased region" description="Low complexity" evidence="11">
    <location>
        <begin position="26"/>
        <end position="40"/>
    </location>
</feature>
<feature type="region of interest" description="Disordered" evidence="11">
    <location>
        <begin position="1868"/>
        <end position="1900"/>
    </location>
</feature>
<feature type="coiled-coil region" evidence="10">
    <location>
        <begin position="1590"/>
        <end position="1848"/>
    </location>
</feature>
<dbReference type="FunFam" id="1.20.5.4820:FF:000002">
    <property type="entry name" value="Myosin heavy chain 10"/>
    <property type="match status" value="1"/>
</dbReference>
<dbReference type="PROSITE" id="PS50096">
    <property type="entry name" value="IQ"/>
    <property type="match status" value="1"/>
</dbReference>
<evidence type="ECO:0000259" key="12">
    <source>
        <dbReference type="PROSITE" id="PS51456"/>
    </source>
</evidence>
<dbReference type="Gene3D" id="1.20.58.530">
    <property type="match status" value="1"/>
</dbReference>
<name>A0A452TU83_URSMA</name>
<dbReference type="InterPro" id="IPR000048">
    <property type="entry name" value="IQ_motif_EF-hand-BS"/>
</dbReference>
<feature type="binding site" evidence="9">
    <location>
        <begin position="173"/>
        <end position="180"/>
    </location>
    <ligand>
        <name>ATP</name>
        <dbReference type="ChEBI" id="CHEBI:30616"/>
    </ligand>
</feature>
<dbReference type="Ensembl" id="ENSUMAT00000014152.1">
    <property type="protein sequence ID" value="ENSUMAP00000011901.1"/>
    <property type="gene ID" value="ENSUMAG00000007492.1"/>
</dbReference>
<feature type="region of interest" description="Disordered" evidence="11">
    <location>
        <begin position="1467"/>
        <end position="1489"/>
    </location>
</feature>
<dbReference type="InterPro" id="IPR036961">
    <property type="entry name" value="Kinesin_motor_dom_sf"/>
</dbReference>
<evidence type="ECO:0000256" key="1">
    <source>
        <dbReference type="ARBA" id="ARBA00008314"/>
    </source>
</evidence>
<dbReference type="GO" id="GO:0016459">
    <property type="term" value="C:myosin complex"/>
    <property type="evidence" value="ECO:0007669"/>
    <property type="project" value="UniProtKB-KW"/>
</dbReference>
<feature type="region of interest" description="Actin-binding" evidence="9">
    <location>
        <begin position="645"/>
        <end position="667"/>
    </location>
</feature>
<organism evidence="13">
    <name type="scientific">Ursus maritimus</name>
    <name type="common">Polar bear</name>
    <name type="synonym">Thalarctos maritimus</name>
    <dbReference type="NCBI Taxonomy" id="29073"/>
    <lineage>
        <taxon>Eukaryota</taxon>
        <taxon>Metazoa</taxon>
        <taxon>Chordata</taxon>
        <taxon>Craniata</taxon>
        <taxon>Vertebrata</taxon>
        <taxon>Euteleostomi</taxon>
        <taxon>Mammalia</taxon>
        <taxon>Eutheria</taxon>
        <taxon>Laurasiatheria</taxon>
        <taxon>Carnivora</taxon>
        <taxon>Caniformia</taxon>
        <taxon>Ursidae</taxon>
        <taxon>Ursus</taxon>
    </lineage>
</organism>
<dbReference type="InterPro" id="IPR001609">
    <property type="entry name" value="Myosin_head_motor_dom-like"/>
</dbReference>
<dbReference type="PRINTS" id="PR00193">
    <property type="entry name" value="MYOSINHEAVY"/>
</dbReference>